<evidence type="ECO:0008006" key="6">
    <source>
        <dbReference type="Google" id="ProtNLM"/>
    </source>
</evidence>
<feature type="transmembrane region" description="Helical" evidence="2">
    <location>
        <begin position="242"/>
        <end position="264"/>
    </location>
</feature>
<feature type="transmembrane region" description="Helical" evidence="2">
    <location>
        <begin position="301"/>
        <end position="322"/>
    </location>
</feature>
<feature type="transmembrane region" description="Helical" evidence="2">
    <location>
        <begin position="358"/>
        <end position="377"/>
    </location>
</feature>
<name>A0A2M9QA46_9BACI</name>
<proteinExistence type="predicted"/>
<organism evidence="4 5">
    <name type="scientific">Lysinibacillus xylanilyticus</name>
    <dbReference type="NCBI Taxonomy" id="582475"/>
    <lineage>
        <taxon>Bacteria</taxon>
        <taxon>Bacillati</taxon>
        <taxon>Bacillota</taxon>
        <taxon>Bacilli</taxon>
        <taxon>Bacillales</taxon>
        <taxon>Bacillaceae</taxon>
        <taxon>Lysinibacillus</taxon>
    </lineage>
</organism>
<feature type="compositionally biased region" description="Low complexity" evidence="1">
    <location>
        <begin position="763"/>
        <end position="785"/>
    </location>
</feature>
<sequence length="934" mass="98181">MKKAKVLLLLLIISLSLSPITAYARLDEGTGTPLDSLDKGSSEKGSNDKSGIDAGYSLGGFSCGKPLISEDVDKEINDYKENDANMAEKFLTSQVQNFFHIGPINSMSTLVFGNPYCIWAGKDAKMSADGIFTSDERKKIIEPLLKLFGSLFFLVLVLSMLITGLKTMGNSVRGQAMDEFWTDAKMWFVALFLAFFYNDWTNWLFQINAGIVLDILDLLKANTNKMDNLSVMSSISDFLPGLMGSFLLVAIGEWILAGVLNVVYLARKVVILLLLVLGFVAIYSLMFAKTRAFFGNWFRELIGNVFLQSIHAIVFYAMVMFTSLGASVFFKIGLMIMFIPVSGMISKWLNIGDSSSKVGSALTMVGLGGVASTVMLASQAKSVMYGGSLTSNGGLLNSNSTNSAGGDSLANLANSIANDSASTSISSSASGTNSSLFNMAKDVSSKMGTIVGGGAGVVAGPVASVLGAKVGGAVGGGLVQFGRNATVGVSNLLSNFSQARKFTNENGTGFKALFGKNGNFETLNARRQVMGNFGESLGVILAGQKGASIGRNAGFALSGVSRQRLASEMSSSFNMRDASGNLQPTTFSALAQRYPNAEMKWMQTNQGSGFYINTNDGWRQVGLTGAADSSLKDGQARVMDYTLADPALNYEYQSNGTYKAPSQLSEAAISGSVNTTSDSIANVTSVPSFEEAMSGGHIAAPLSNSINNSASLTEATISGSVITSSDSIANVTSVPSFDPAMSGGNVAAPISNSISGSVSSTEAVTSSSSSSQDSIPISQPSISGATGDGNTSTIPTQTISGDSGRDSLNSLPPQTVQGSNASNQKMETVGLQGSTPSVMRKSEAYIVNTGESNLAMNPKTVEQVVSSKVVHQDAGFNAKKVNPDAYVYHNVSGSDTRTISDKAADIVHNVGKVSNVWKEKAQKQSRTARVKKIV</sequence>
<protein>
    <recommendedName>
        <fullName evidence="6">Conjugal transfer protein TrbL</fullName>
    </recommendedName>
</protein>
<feature type="signal peptide" evidence="3">
    <location>
        <begin position="1"/>
        <end position="24"/>
    </location>
</feature>
<reference evidence="4 5" key="1">
    <citation type="submission" date="2017-11" db="EMBL/GenBank/DDBJ databases">
        <title>Bacterial isolate from king chilli rhizosphere.</title>
        <authorList>
            <person name="Takhelmayum P."/>
            <person name="Sarangthem I."/>
        </authorList>
    </citation>
    <scope>NUCLEOTIDE SEQUENCE [LARGE SCALE GENOMIC DNA]</scope>
    <source>
        <strain evidence="5">t26</strain>
    </source>
</reference>
<feature type="transmembrane region" description="Helical" evidence="2">
    <location>
        <begin position="180"/>
        <end position="197"/>
    </location>
</feature>
<feature type="transmembrane region" description="Helical" evidence="2">
    <location>
        <begin position="270"/>
        <end position="289"/>
    </location>
</feature>
<keyword evidence="3" id="KW-0732">Signal</keyword>
<feature type="transmembrane region" description="Helical" evidence="2">
    <location>
        <begin position="147"/>
        <end position="168"/>
    </location>
</feature>
<dbReference type="Proteomes" id="UP000232101">
    <property type="component" value="Unassembled WGS sequence"/>
</dbReference>
<evidence type="ECO:0000256" key="3">
    <source>
        <dbReference type="SAM" id="SignalP"/>
    </source>
</evidence>
<feature type="compositionally biased region" description="Polar residues" evidence="1">
    <location>
        <begin position="788"/>
        <end position="835"/>
    </location>
</feature>
<feature type="chain" id="PRO_5014825468" description="Conjugal transfer protein TrbL" evidence="3">
    <location>
        <begin position="25"/>
        <end position="934"/>
    </location>
</feature>
<gene>
    <name evidence="4" type="ORF">CWD94_04470</name>
</gene>
<comment type="caution">
    <text evidence="4">The sequence shown here is derived from an EMBL/GenBank/DDBJ whole genome shotgun (WGS) entry which is preliminary data.</text>
</comment>
<feature type="transmembrane region" description="Helical" evidence="2">
    <location>
        <begin position="328"/>
        <end position="346"/>
    </location>
</feature>
<evidence type="ECO:0000256" key="1">
    <source>
        <dbReference type="SAM" id="MobiDB-lite"/>
    </source>
</evidence>
<feature type="region of interest" description="Disordered" evidence="1">
    <location>
        <begin position="763"/>
        <end position="835"/>
    </location>
</feature>
<dbReference type="AlphaFoldDB" id="A0A2M9QA46"/>
<keyword evidence="2" id="KW-0472">Membrane</keyword>
<keyword evidence="2" id="KW-1133">Transmembrane helix</keyword>
<dbReference type="EMBL" id="PHQY01000322">
    <property type="protein sequence ID" value="PJO44944.1"/>
    <property type="molecule type" value="Genomic_DNA"/>
</dbReference>
<dbReference type="RefSeq" id="WP_100542233.1">
    <property type="nucleotide sequence ID" value="NZ_PHQY01000322.1"/>
</dbReference>
<evidence type="ECO:0000313" key="5">
    <source>
        <dbReference type="Proteomes" id="UP000232101"/>
    </source>
</evidence>
<accession>A0A2M9QA46</accession>
<evidence type="ECO:0000256" key="2">
    <source>
        <dbReference type="SAM" id="Phobius"/>
    </source>
</evidence>
<keyword evidence="2" id="KW-0812">Transmembrane</keyword>
<evidence type="ECO:0000313" key="4">
    <source>
        <dbReference type="EMBL" id="PJO44944.1"/>
    </source>
</evidence>